<dbReference type="EMBL" id="JBEAFC010000002">
    <property type="protein sequence ID" value="KAL1566572.1"/>
    <property type="molecule type" value="Genomic_DNA"/>
</dbReference>
<name>A0ABD1ICY1_SALDI</name>
<keyword evidence="2" id="KW-1185">Reference proteome</keyword>
<reference evidence="1 2" key="1">
    <citation type="submission" date="2024-06" db="EMBL/GenBank/DDBJ databases">
        <title>A chromosome level genome sequence of Diviner's sage (Salvia divinorum).</title>
        <authorList>
            <person name="Ford S.A."/>
            <person name="Ro D.-K."/>
            <person name="Ness R.W."/>
            <person name="Phillips M.A."/>
        </authorList>
    </citation>
    <scope>NUCLEOTIDE SEQUENCE [LARGE SCALE GENOMIC DNA]</scope>
    <source>
        <strain evidence="1">SAF-2024a</strain>
        <tissue evidence="1">Leaf</tissue>
    </source>
</reference>
<gene>
    <name evidence="1" type="ORF">AAHA92_02169</name>
</gene>
<dbReference type="AlphaFoldDB" id="A0ABD1ICY1"/>
<protein>
    <submittedName>
        <fullName evidence="1">Transcription factor GTE10-like</fullName>
    </submittedName>
</protein>
<accession>A0ABD1ICY1</accession>
<evidence type="ECO:0000313" key="2">
    <source>
        <dbReference type="Proteomes" id="UP001567538"/>
    </source>
</evidence>
<evidence type="ECO:0000313" key="1">
    <source>
        <dbReference type="EMBL" id="KAL1566572.1"/>
    </source>
</evidence>
<sequence length="217" mass="24499">MKLIVESSHQVMKSAAAAGLMNALIAEKHGNSRRVSLEKILKLRPGIKNVTWKKSLNDCTSLRKTADKSVNRCQEPAIDARTHGANPNEEKSHCSISATTHASAVEVVQMSPKKALRVAMLTSRFADTIFKATHQTLIERDAARIAIEKSKTVIRIADFIDYFYQCSPNMLREMDILFGCYSNPKCLEKIGIYLKENYVEKDEAYEKEDDREEGEIF</sequence>
<comment type="caution">
    <text evidence="1">The sequence shown here is derived from an EMBL/GenBank/DDBJ whole genome shotgun (WGS) entry which is preliminary data.</text>
</comment>
<dbReference type="Proteomes" id="UP001567538">
    <property type="component" value="Unassembled WGS sequence"/>
</dbReference>
<proteinExistence type="predicted"/>
<organism evidence="1 2">
    <name type="scientific">Salvia divinorum</name>
    <name type="common">Maria pastora</name>
    <name type="synonym">Diviner's sage</name>
    <dbReference type="NCBI Taxonomy" id="28513"/>
    <lineage>
        <taxon>Eukaryota</taxon>
        <taxon>Viridiplantae</taxon>
        <taxon>Streptophyta</taxon>
        <taxon>Embryophyta</taxon>
        <taxon>Tracheophyta</taxon>
        <taxon>Spermatophyta</taxon>
        <taxon>Magnoliopsida</taxon>
        <taxon>eudicotyledons</taxon>
        <taxon>Gunneridae</taxon>
        <taxon>Pentapetalae</taxon>
        <taxon>asterids</taxon>
        <taxon>lamiids</taxon>
        <taxon>Lamiales</taxon>
        <taxon>Lamiaceae</taxon>
        <taxon>Nepetoideae</taxon>
        <taxon>Mentheae</taxon>
        <taxon>Salviinae</taxon>
        <taxon>Salvia</taxon>
        <taxon>Salvia subgen. Calosphace</taxon>
    </lineage>
</organism>